<dbReference type="PROSITE" id="PS51192">
    <property type="entry name" value="HELICASE_ATP_BIND_1"/>
    <property type="match status" value="1"/>
</dbReference>
<accession>S8ES54</accession>
<dbReference type="Gene3D" id="3.40.50.300">
    <property type="entry name" value="P-loop containing nucleotide triphosphate hydrolases"/>
    <property type="match status" value="1"/>
</dbReference>
<feature type="non-terminal residue" evidence="2">
    <location>
        <position position="1"/>
    </location>
</feature>
<evidence type="ECO:0000259" key="1">
    <source>
        <dbReference type="PROSITE" id="PS51192"/>
    </source>
</evidence>
<feature type="non-terminal residue" evidence="2">
    <location>
        <position position="97"/>
    </location>
</feature>
<dbReference type="InterPro" id="IPR027417">
    <property type="entry name" value="P-loop_NTPase"/>
</dbReference>
<keyword evidence="3" id="KW-1185">Reference proteome</keyword>
<sequence length="97" mass="11564">LFRKESFRARISSIVVDEAHVIQIWSEGFRVDYGELLQLRRRTRIDIPWALFSATFPTKIFNFCGRMLRMGARLPFWGLNLGADRPMIAQWVRRMEF</sequence>
<dbReference type="Proteomes" id="UP000015241">
    <property type="component" value="Unassembled WGS sequence"/>
</dbReference>
<organism evidence="2 3">
    <name type="scientific">Fomitopsis schrenkii</name>
    <name type="common">Brown rot fungus</name>
    <dbReference type="NCBI Taxonomy" id="2126942"/>
    <lineage>
        <taxon>Eukaryota</taxon>
        <taxon>Fungi</taxon>
        <taxon>Dikarya</taxon>
        <taxon>Basidiomycota</taxon>
        <taxon>Agaricomycotina</taxon>
        <taxon>Agaricomycetes</taxon>
        <taxon>Polyporales</taxon>
        <taxon>Fomitopsis</taxon>
    </lineage>
</organism>
<dbReference type="OrthoDB" id="10261556at2759"/>
<gene>
    <name evidence="2" type="ORF">FOMPIDRAFT_1094964</name>
</gene>
<reference evidence="2 3" key="1">
    <citation type="journal article" date="2012" name="Science">
        <title>The Paleozoic origin of enzymatic lignin decomposition reconstructed from 31 fungal genomes.</title>
        <authorList>
            <person name="Floudas D."/>
            <person name="Binder M."/>
            <person name="Riley R."/>
            <person name="Barry K."/>
            <person name="Blanchette R.A."/>
            <person name="Henrissat B."/>
            <person name="Martinez A.T."/>
            <person name="Otillar R."/>
            <person name="Spatafora J.W."/>
            <person name="Yadav J.S."/>
            <person name="Aerts A."/>
            <person name="Benoit I."/>
            <person name="Boyd A."/>
            <person name="Carlson A."/>
            <person name="Copeland A."/>
            <person name="Coutinho P.M."/>
            <person name="de Vries R.P."/>
            <person name="Ferreira P."/>
            <person name="Findley K."/>
            <person name="Foster B."/>
            <person name="Gaskell J."/>
            <person name="Glotzer D."/>
            <person name="Gorecki P."/>
            <person name="Heitman J."/>
            <person name="Hesse C."/>
            <person name="Hori C."/>
            <person name="Igarashi K."/>
            <person name="Jurgens J.A."/>
            <person name="Kallen N."/>
            <person name="Kersten P."/>
            <person name="Kohler A."/>
            <person name="Kuees U."/>
            <person name="Kumar T.K.A."/>
            <person name="Kuo A."/>
            <person name="LaButti K."/>
            <person name="Larrondo L.F."/>
            <person name="Lindquist E."/>
            <person name="Ling A."/>
            <person name="Lombard V."/>
            <person name="Lucas S."/>
            <person name="Lundell T."/>
            <person name="Martin R."/>
            <person name="McLaughlin D.J."/>
            <person name="Morgenstern I."/>
            <person name="Morin E."/>
            <person name="Murat C."/>
            <person name="Nagy L.G."/>
            <person name="Nolan M."/>
            <person name="Ohm R.A."/>
            <person name="Patyshakuliyeva A."/>
            <person name="Rokas A."/>
            <person name="Ruiz-Duenas F.J."/>
            <person name="Sabat G."/>
            <person name="Salamov A."/>
            <person name="Samejima M."/>
            <person name="Schmutz J."/>
            <person name="Slot J.C."/>
            <person name="St John F."/>
            <person name="Stenlid J."/>
            <person name="Sun H."/>
            <person name="Sun S."/>
            <person name="Syed K."/>
            <person name="Tsang A."/>
            <person name="Wiebenga A."/>
            <person name="Young D."/>
            <person name="Pisabarro A."/>
            <person name="Eastwood D.C."/>
            <person name="Martin F."/>
            <person name="Cullen D."/>
            <person name="Grigoriev I.V."/>
            <person name="Hibbett D.S."/>
        </authorList>
    </citation>
    <scope>NUCLEOTIDE SEQUENCE</scope>
    <source>
        <strain evidence="3">FP-58527</strain>
    </source>
</reference>
<proteinExistence type="predicted"/>
<feature type="domain" description="Helicase ATP-binding" evidence="1">
    <location>
        <begin position="1"/>
        <end position="74"/>
    </location>
</feature>
<dbReference type="InParanoid" id="S8ES54"/>
<dbReference type="AlphaFoldDB" id="S8ES54"/>
<name>S8ES54_FOMSC</name>
<dbReference type="HOGENOM" id="CLU_126713_1_0_1"/>
<evidence type="ECO:0000313" key="2">
    <source>
        <dbReference type="EMBL" id="EPT05734.1"/>
    </source>
</evidence>
<dbReference type="SUPFAM" id="SSF52540">
    <property type="entry name" value="P-loop containing nucleoside triphosphate hydrolases"/>
    <property type="match status" value="1"/>
</dbReference>
<dbReference type="EMBL" id="KE504123">
    <property type="protein sequence ID" value="EPT05734.1"/>
    <property type="molecule type" value="Genomic_DNA"/>
</dbReference>
<evidence type="ECO:0000313" key="3">
    <source>
        <dbReference type="Proteomes" id="UP000015241"/>
    </source>
</evidence>
<dbReference type="STRING" id="743788.S8ES54"/>
<dbReference type="InterPro" id="IPR014001">
    <property type="entry name" value="Helicase_ATP-bd"/>
</dbReference>
<protein>
    <recommendedName>
        <fullName evidence="1">Helicase ATP-binding domain-containing protein</fullName>
    </recommendedName>
</protein>